<comment type="caution">
    <text evidence="4">The sequence shown here is derived from an EMBL/GenBank/DDBJ whole genome shotgun (WGS) entry which is preliminary data.</text>
</comment>
<feature type="transmembrane region" description="Helical" evidence="2">
    <location>
        <begin position="101"/>
        <end position="117"/>
    </location>
</feature>
<dbReference type="OrthoDB" id="9812495at2"/>
<reference evidence="4 5" key="1">
    <citation type="submission" date="2015-12" db="EMBL/GenBank/DDBJ databases">
        <title>Draft Genome Sequence of Desulfitobacterium hafniense Strain DH, a Sulfate-reducing Bacterium Isolated from Paddy Soils.</title>
        <authorList>
            <person name="Bao P."/>
            <person name="Zhang X."/>
            <person name="Li G."/>
        </authorList>
    </citation>
    <scope>NUCLEOTIDE SEQUENCE [LARGE SCALE GENOMIC DNA]</scope>
    <source>
        <strain evidence="4 5">DH</strain>
    </source>
</reference>
<dbReference type="GO" id="GO:0003677">
    <property type="term" value="F:DNA binding"/>
    <property type="evidence" value="ECO:0007669"/>
    <property type="project" value="UniProtKB-KW"/>
</dbReference>
<dbReference type="PANTHER" id="PTHR46558:SF13">
    <property type="entry name" value="HTH-TYPE TRANSCRIPTIONAL REGULATOR IMMR"/>
    <property type="match status" value="1"/>
</dbReference>
<evidence type="ECO:0000313" key="4">
    <source>
        <dbReference type="EMBL" id="KTE93174.1"/>
    </source>
</evidence>
<keyword evidence="1 4" id="KW-0238">DNA-binding</keyword>
<dbReference type="SMART" id="SM00530">
    <property type="entry name" value="HTH_XRE"/>
    <property type="match status" value="1"/>
</dbReference>
<dbReference type="Proteomes" id="UP000054623">
    <property type="component" value="Unassembled WGS sequence"/>
</dbReference>
<accession>A0A0W1JP50</accession>
<name>A0A0W1JP50_DESHA</name>
<dbReference type="AlphaFoldDB" id="A0A0W1JP50"/>
<gene>
    <name evidence="4" type="ORF">AT727_15710</name>
</gene>
<dbReference type="PANTHER" id="PTHR46558">
    <property type="entry name" value="TRACRIPTIONAL REGULATORY PROTEIN-RELATED-RELATED"/>
    <property type="match status" value="1"/>
</dbReference>
<dbReference type="CDD" id="cd00093">
    <property type="entry name" value="HTH_XRE"/>
    <property type="match status" value="1"/>
</dbReference>
<dbReference type="SUPFAM" id="SSF47413">
    <property type="entry name" value="lambda repressor-like DNA-binding domains"/>
    <property type="match status" value="1"/>
</dbReference>
<proteinExistence type="predicted"/>
<feature type="transmembrane region" description="Helical" evidence="2">
    <location>
        <begin position="123"/>
        <end position="141"/>
    </location>
</feature>
<sequence>MWVSKVKGGLMTLGEKIYELRTKNAMSQGDLANTLEVSRQSVSKWENNTSVPELDKLVKMSEVFSISLDELIRGEKTEEMQRETQSPDISAPPKGLPPRKIAGLFILGFGLIVFLFLSLLGDLLSALFLSSPLFVCALICLTVNKHTVLWCGWALYGLIYAYLRYATGIRLWWIFQGWLYRGGLEIHAAIAWLQVLGLVALIISTGRLFYKSRKNSPD</sequence>
<organism evidence="4 5">
    <name type="scientific">Desulfitobacterium hafniense</name>
    <name type="common">Desulfitobacterium frappieri</name>
    <dbReference type="NCBI Taxonomy" id="49338"/>
    <lineage>
        <taxon>Bacteria</taxon>
        <taxon>Bacillati</taxon>
        <taxon>Bacillota</taxon>
        <taxon>Clostridia</taxon>
        <taxon>Eubacteriales</taxon>
        <taxon>Desulfitobacteriaceae</taxon>
        <taxon>Desulfitobacterium</taxon>
    </lineage>
</organism>
<keyword evidence="2" id="KW-0472">Membrane</keyword>
<keyword evidence="2" id="KW-1133">Transmembrane helix</keyword>
<evidence type="ECO:0000256" key="2">
    <source>
        <dbReference type="SAM" id="Phobius"/>
    </source>
</evidence>
<dbReference type="PROSITE" id="PS50943">
    <property type="entry name" value="HTH_CROC1"/>
    <property type="match status" value="1"/>
</dbReference>
<evidence type="ECO:0000259" key="3">
    <source>
        <dbReference type="PROSITE" id="PS50943"/>
    </source>
</evidence>
<dbReference type="InterPro" id="IPR010982">
    <property type="entry name" value="Lambda_DNA-bd_dom_sf"/>
</dbReference>
<evidence type="ECO:0000313" key="5">
    <source>
        <dbReference type="Proteomes" id="UP000054623"/>
    </source>
</evidence>
<evidence type="ECO:0000256" key="1">
    <source>
        <dbReference type="ARBA" id="ARBA00023125"/>
    </source>
</evidence>
<feature type="domain" description="HTH cro/C1-type" evidence="3">
    <location>
        <begin position="17"/>
        <end position="71"/>
    </location>
</feature>
<feature type="transmembrane region" description="Helical" evidence="2">
    <location>
        <begin position="148"/>
        <end position="166"/>
    </location>
</feature>
<dbReference type="Pfam" id="PF01381">
    <property type="entry name" value="HTH_3"/>
    <property type="match status" value="1"/>
</dbReference>
<dbReference type="EMBL" id="LOCK01000008">
    <property type="protein sequence ID" value="KTE93174.1"/>
    <property type="molecule type" value="Genomic_DNA"/>
</dbReference>
<dbReference type="InterPro" id="IPR001387">
    <property type="entry name" value="Cro/C1-type_HTH"/>
</dbReference>
<protein>
    <submittedName>
        <fullName evidence="4">DNA-binding protein</fullName>
    </submittedName>
</protein>
<feature type="transmembrane region" description="Helical" evidence="2">
    <location>
        <begin position="186"/>
        <end position="210"/>
    </location>
</feature>
<keyword evidence="2" id="KW-0812">Transmembrane</keyword>
<dbReference type="Gene3D" id="1.10.260.40">
    <property type="entry name" value="lambda repressor-like DNA-binding domains"/>
    <property type="match status" value="1"/>
</dbReference>